<gene>
    <name evidence="7" type="ORF">P43SY_009721</name>
</gene>
<dbReference type="GO" id="GO:0070072">
    <property type="term" value="P:vacuolar proton-transporting V-type ATPase complex assembly"/>
    <property type="evidence" value="ECO:0007669"/>
    <property type="project" value="UniProtKB-UniRule"/>
</dbReference>
<reference evidence="7" key="1">
    <citation type="submission" date="2021-12" db="EMBL/GenBank/DDBJ databases">
        <title>Prjna785345.</title>
        <authorList>
            <person name="Rujirawat T."/>
            <person name="Krajaejun T."/>
        </authorList>
    </citation>
    <scope>NUCLEOTIDE SEQUENCE</scope>
    <source>
        <strain evidence="7">Pi057C3</strain>
    </source>
</reference>
<name>A0AAD5M4M3_PYTIN</name>
<dbReference type="AlphaFoldDB" id="A0AAD5M4M3"/>
<evidence type="ECO:0000256" key="3">
    <source>
        <dbReference type="ARBA" id="ARBA00022989"/>
    </source>
</evidence>
<sequence>MAEVATMSALAKRAARNREHNQMVWRKLGFFTVLMIVLPVGTFYGVKRLIKPDTLHADMWSGFAAVLMVNIVIGLYILSAFLETDGEEAGAPPAVGRFAKETKKDL</sequence>
<dbReference type="HAMAP" id="MF_03058">
    <property type="entry name" value="VMA21"/>
    <property type="match status" value="1"/>
</dbReference>
<evidence type="ECO:0000256" key="4">
    <source>
        <dbReference type="ARBA" id="ARBA00023136"/>
    </source>
</evidence>
<feature type="transmembrane region" description="Helical" evidence="6">
    <location>
        <begin position="28"/>
        <end position="46"/>
    </location>
</feature>
<keyword evidence="8" id="KW-1185">Reference proteome</keyword>
<comment type="function">
    <text evidence="6">Required for the assembly of the V0 complex of the vacuolar ATPase (V-ATPase) in the endoplasmic reticulum.</text>
</comment>
<dbReference type="PANTHER" id="PTHR31792">
    <property type="entry name" value="VACUOLAR ATPASE ASSEMBLY INTEGRAL MEMBRANE PROTEIN VMA21"/>
    <property type="match status" value="1"/>
</dbReference>
<protein>
    <recommendedName>
        <fullName evidence="6">Vacuolar ATPase assembly integral membrane protein VMA21 homolog</fullName>
    </recommendedName>
</protein>
<feature type="transmembrane region" description="Helical" evidence="6">
    <location>
        <begin position="58"/>
        <end position="78"/>
    </location>
</feature>
<dbReference type="GO" id="GO:0012507">
    <property type="term" value="C:ER to Golgi transport vesicle membrane"/>
    <property type="evidence" value="ECO:0007669"/>
    <property type="project" value="UniProtKB-SubCell"/>
</dbReference>
<accession>A0AAD5M4M3</accession>
<keyword evidence="5 6" id="KW-0968">Cytoplasmic vesicle</keyword>
<keyword evidence="4 6" id="KW-0472">Membrane</keyword>
<keyword evidence="1 6" id="KW-0812">Transmembrane</keyword>
<dbReference type="Pfam" id="PF09446">
    <property type="entry name" value="VMA21"/>
    <property type="match status" value="1"/>
</dbReference>
<evidence type="ECO:0000313" key="7">
    <source>
        <dbReference type="EMBL" id="KAJ0402777.1"/>
    </source>
</evidence>
<comment type="subcellular location">
    <subcellularLocation>
        <location evidence="6">Endoplasmic reticulum membrane</location>
        <topology evidence="6">Multi-pass membrane protein</topology>
    </subcellularLocation>
    <subcellularLocation>
        <location evidence="6">Endoplasmic reticulum-Golgi intermediate compartment membrane</location>
        <topology evidence="6">Multi-pass membrane protein</topology>
    </subcellularLocation>
    <subcellularLocation>
        <location evidence="6">Cytoplasmic vesicle</location>
        <location evidence="6">COPII-coated vesicle membrane</location>
        <topology evidence="6">Multi-pass membrane protein</topology>
    </subcellularLocation>
</comment>
<keyword evidence="2 6" id="KW-0256">Endoplasmic reticulum</keyword>
<dbReference type="PANTHER" id="PTHR31792:SF3">
    <property type="entry name" value="VACUOLAR ATPASE ASSEMBLY INTEGRAL MEMBRANE PROTEIN VMA21"/>
    <property type="match status" value="1"/>
</dbReference>
<dbReference type="EMBL" id="JAKCXM010000095">
    <property type="protein sequence ID" value="KAJ0402777.1"/>
    <property type="molecule type" value="Genomic_DNA"/>
</dbReference>
<dbReference type="GO" id="GO:0033116">
    <property type="term" value="C:endoplasmic reticulum-Golgi intermediate compartment membrane"/>
    <property type="evidence" value="ECO:0007669"/>
    <property type="project" value="UniProtKB-SubCell"/>
</dbReference>
<organism evidence="7 8">
    <name type="scientific">Pythium insidiosum</name>
    <name type="common">Pythiosis disease agent</name>
    <dbReference type="NCBI Taxonomy" id="114742"/>
    <lineage>
        <taxon>Eukaryota</taxon>
        <taxon>Sar</taxon>
        <taxon>Stramenopiles</taxon>
        <taxon>Oomycota</taxon>
        <taxon>Peronosporomycetes</taxon>
        <taxon>Pythiales</taxon>
        <taxon>Pythiaceae</taxon>
        <taxon>Pythium</taxon>
    </lineage>
</organism>
<comment type="similarity">
    <text evidence="6">Belongs to the VMA21 family.</text>
</comment>
<evidence type="ECO:0000256" key="1">
    <source>
        <dbReference type="ARBA" id="ARBA00022692"/>
    </source>
</evidence>
<evidence type="ECO:0000256" key="2">
    <source>
        <dbReference type="ARBA" id="ARBA00022824"/>
    </source>
</evidence>
<evidence type="ECO:0000313" key="8">
    <source>
        <dbReference type="Proteomes" id="UP001209570"/>
    </source>
</evidence>
<proteinExistence type="inferred from homology"/>
<dbReference type="Proteomes" id="UP001209570">
    <property type="component" value="Unassembled WGS sequence"/>
</dbReference>
<comment type="caution">
    <text evidence="7">The sequence shown here is derived from an EMBL/GenBank/DDBJ whole genome shotgun (WGS) entry which is preliminary data.</text>
</comment>
<evidence type="ECO:0000256" key="6">
    <source>
        <dbReference type="HAMAP-Rule" id="MF_03058"/>
    </source>
</evidence>
<keyword evidence="3 6" id="KW-1133">Transmembrane helix</keyword>
<dbReference type="GO" id="GO:0005789">
    <property type="term" value="C:endoplasmic reticulum membrane"/>
    <property type="evidence" value="ECO:0007669"/>
    <property type="project" value="UniProtKB-SubCell"/>
</dbReference>
<dbReference type="InterPro" id="IPR019013">
    <property type="entry name" value="Vma21"/>
</dbReference>
<evidence type="ECO:0000256" key="5">
    <source>
        <dbReference type="ARBA" id="ARBA00023329"/>
    </source>
</evidence>